<dbReference type="Proteomes" id="UP000517916">
    <property type="component" value="Unassembled WGS sequence"/>
</dbReference>
<protein>
    <submittedName>
        <fullName evidence="1">Uncharacterized protein</fullName>
    </submittedName>
</protein>
<organism evidence="1 2">
    <name type="scientific">Kutzneria viridogrisea</name>
    <dbReference type="NCBI Taxonomy" id="47990"/>
    <lineage>
        <taxon>Bacteria</taxon>
        <taxon>Bacillati</taxon>
        <taxon>Actinomycetota</taxon>
        <taxon>Actinomycetes</taxon>
        <taxon>Pseudonocardiales</taxon>
        <taxon>Pseudonocardiaceae</taxon>
        <taxon>Kutzneria</taxon>
    </lineage>
</organism>
<sequence length="71" mass="7806">MSADVQRLTVNIPASTKAALDRVVEHETVTTTEALRRLVALGDLVYGTVCGDGELVVRRRGTDDLERLRII</sequence>
<gene>
    <name evidence="1" type="ORF">BC739_003167</name>
</gene>
<keyword evidence="2" id="KW-1185">Reference proteome</keyword>
<name>A0ABR6BGH1_9PSEU</name>
<comment type="caution">
    <text evidence="1">The sequence shown here is derived from an EMBL/GenBank/DDBJ whole genome shotgun (WGS) entry which is preliminary data.</text>
</comment>
<dbReference type="RefSeq" id="WP_182837579.1">
    <property type="nucleotide sequence ID" value="NZ_BAAABQ010000059.1"/>
</dbReference>
<dbReference type="EMBL" id="JACJID010000002">
    <property type="protein sequence ID" value="MBA8925968.1"/>
    <property type="molecule type" value="Genomic_DNA"/>
</dbReference>
<evidence type="ECO:0000313" key="2">
    <source>
        <dbReference type="Proteomes" id="UP000517916"/>
    </source>
</evidence>
<reference evidence="1 2" key="1">
    <citation type="submission" date="2020-08" db="EMBL/GenBank/DDBJ databases">
        <title>Genomic Encyclopedia of Archaeal and Bacterial Type Strains, Phase II (KMG-II): from individual species to whole genera.</title>
        <authorList>
            <person name="Goeker M."/>
        </authorList>
    </citation>
    <scope>NUCLEOTIDE SEQUENCE [LARGE SCALE GENOMIC DNA]</scope>
    <source>
        <strain evidence="1 2">DSM 43850</strain>
    </source>
</reference>
<proteinExistence type="predicted"/>
<accession>A0ABR6BGH1</accession>
<evidence type="ECO:0000313" key="1">
    <source>
        <dbReference type="EMBL" id="MBA8925968.1"/>
    </source>
</evidence>